<evidence type="ECO:0000256" key="1">
    <source>
        <dbReference type="SAM" id="MobiDB-lite"/>
    </source>
</evidence>
<protein>
    <submittedName>
        <fullName evidence="3">Uncharacterized protein</fullName>
    </submittedName>
</protein>
<keyword evidence="2" id="KW-1133">Transmembrane helix</keyword>
<evidence type="ECO:0000313" key="4">
    <source>
        <dbReference type="Proteomes" id="UP000587527"/>
    </source>
</evidence>
<evidence type="ECO:0000256" key="2">
    <source>
        <dbReference type="SAM" id="Phobius"/>
    </source>
</evidence>
<feature type="region of interest" description="Disordered" evidence="1">
    <location>
        <begin position="1"/>
        <end position="20"/>
    </location>
</feature>
<dbReference type="AlphaFoldDB" id="A0A841BWN1"/>
<feature type="transmembrane region" description="Helical" evidence="2">
    <location>
        <begin position="83"/>
        <end position="107"/>
    </location>
</feature>
<dbReference type="EMBL" id="JACHMN010000002">
    <property type="protein sequence ID" value="MBB5871172.1"/>
    <property type="molecule type" value="Genomic_DNA"/>
</dbReference>
<evidence type="ECO:0000313" key="3">
    <source>
        <dbReference type="EMBL" id="MBB5871172.1"/>
    </source>
</evidence>
<keyword evidence="2" id="KW-0812">Transmembrane</keyword>
<reference evidence="3 4" key="1">
    <citation type="submission" date="2020-08" db="EMBL/GenBank/DDBJ databases">
        <title>Sequencing the genomes of 1000 actinobacteria strains.</title>
        <authorList>
            <person name="Klenk H.-P."/>
        </authorList>
    </citation>
    <scope>NUCLEOTIDE SEQUENCE [LARGE SCALE GENOMIC DNA]</scope>
    <source>
        <strain evidence="3 4">DSM 45362</strain>
    </source>
</reference>
<feature type="transmembrane region" description="Helical" evidence="2">
    <location>
        <begin position="28"/>
        <end position="51"/>
    </location>
</feature>
<dbReference type="Proteomes" id="UP000587527">
    <property type="component" value="Unassembled WGS sequence"/>
</dbReference>
<dbReference type="RefSeq" id="WP_184839055.1">
    <property type="nucleotide sequence ID" value="NZ_JACHMN010000002.1"/>
</dbReference>
<sequence length="115" mass="12067">MSLQVRRTPSGLLPMGPRRPTLREPTPVRSWAILAGLVGGGVWLLAFGQIAGDLAGYAWWTLVGGLLAWVAAIVLARFGDRGAAAGISLAVAIGWSTTAVAIVATWANSGDWPMW</sequence>
<comment type="caution">
    <text evidence="3">The sequence shown here is derived from an EMBL/GenBank/DDBJ whole genome shotgun (WGS) entry which is preliminary data.</text>
</comment>
<feature type="transmembrane region" description="Helical" evidence="2">
    <location>
        <begin position="57"/>
        <end position="76"/>
    </location>
</feature>
<name>A0A841BWN1_9ACTN</name>
<keyword evidence="4" id="KW-1185">Reference proteome</keyword>
<gene>
    <name evidence="3" type="ORF">F4553_004551</name>
</gene>
<proteinExistence type="predicted"/>
<accession>A0A841BWN1</accession>
<keyword evidence="2" id="KW-0472">Membrane</keyword>
<organism evidence="3 4">
    <name type="scientific">Allocatelliglobosispora scoriae</name>
    <dbReference type="NCBI Taxonomy" id="643052"/>
    <lineage>
        <taxon>Bacteria</taxon>
        <taxon>Bacillati</taxon>
        <taxon>Actinomycetota</taxon>
        <taxon>Actinomycetes</taxon>
        <taxon>Micromonosporales</taxon>
        <taxon>Micromonosporaceae</taxon>
        <taxon>Allocatelliglobosispora</taxon>
    </lineage>
</organism>